<dbReference type="PANTHER" id="PTHR46880">
    <property type="entry name" value="RAS-ASSOCIATING DOMAIN-CONTAINING PROTEIN"/>
    <property type="match status" value="1"/>
</dbReference>
<organism evidence="2 3">
    <name type="scientific">Rotaria socialis</name>
    <dbReference type="NCBI Taxonomy" id="392032"/>
    <lineage>
        <taxon>Eukaryota</taxon>
        <taxon>Metazoa</taxon>
        <taxon>Spiralia</taxon>
        <taxon>Gnathifera</taxon>
        <taxon>Rotifera</taxon>
        <taxon>Eurotatoria</taxon>
        <taxon>Bdelloidea</taxon>
        <taxon>Philodinida</taxon>
        <taxon>Philodinidae</taxon>
        <taxon>Rotaria</taxon>
    </lineage>
</organism>
<dbReference type="InterPro" id="IPR008906">
    <property type="entry name" value="HATC_C_dom"/>
</dbReference>
<dbReference type="InterPro" id="IPR012337">
    <property type="entry name" value="RNaseH-like_sf"/>
</dbReference>
<protein>
    <recommendedName>
        <fullName evidence="1">HAT C-terminal dimerisation domain-containing protein</fullName>
    </recommendedName>
</protein>
<evidence type="ECO:0000259" key="1">
    <source>
        <dbReference type="Pfam" id="PF05699"/>
    </source>
</evidence>
<name>A0A820MAF7_9BILA</name>
<comment type="caution">
    <text evidence="2">The sequence shown here is derived from an EMBL/GenBank/DDBJ whole genome shotgun (WGS) entry which is preliminary data.</text>
</comment>
<dbReference type="GO" id="GO:0046983">
    <property type="term" value="F:protein dimerization activity"/>
    <property type="evidence" value="ECO:0007669"/>
    <property type="project" value="InterPro"/>
</dbReference>
<proteinExistence type="predicted"/>
<dbReference type="Proteomes" id="UP000663873">
    <property type="component" value="Unassembled WGS sequence"/>
</dbReference>
<feature type="domain" description="HAT C-terminal dimerisation" evidence="1">
    <location>
        <begin position="781"/>
        <end position="831"/>
    </location>
</feature>
<dbReference type="Pfam" id="PF05699">
    <property type="entry name" value="Dimer_Tnp_hAT"/>
    <property type="match status" value="1"/>
</dbReference>
<accession>A0A820MAF7</accession>
<dbReference type="EMBL" id="CAJOBP010002725">
    <property type="protein sequence ID" value="CAF4370800.1"/>
    <property type="molecule type" value="Genomic_DNA"/>
</dbReference>
<reference evidence="2" key="1">
    <citation type="submission" date="2021-02" db="EMBL/GenBank/DDBJ databases">
        <authorList>
            <person name="Nowell W R."/>
        </authorList>
    </citation>
    <scope>NUCLEOTIDE SEQUENCE</scope>
</reference>
<evidence type="ECO:0000313" key="2">
    <source>
        <dbReference type="EMBL" id="CAF4370800.1"/>
    </source>
</evidence>
<dbReference type="AlphaFoldDB" id="A0A820MAF7"/>
<dbReference type="SUPFAM" id="SSF53098">
    <property type="entry name" value="Ribonuclease H-like"/>
    <property type="match status" value="1"/>
</dbReference>
<sequence length="851" mass="98031">MIANDLMAFNEHVPKVNLMESILITDDSFCELYSAVWVDKKDLIVKKFKNNISNLQTLEVHYHRKFTQLDCSHFLPLLYRYENEDHSLYLMALSETTPTLSEDVVPKYSRTQSTRKSNNMRQIIEFNRYIKYALEGLANDFLSTYFYFQQDILKKENNETNTLTKKNRVENENNVTQSNIIASQPDHLTANTTSVSDIQPINNNTTTSDIQSIDINSATSKTFTNNTQSVNNNSELALGSTSTNHKIETRSYKPWYSQKFPWLYYQPNVGGFCRLCRNYWKPGTPLFRNMEQKTKGDNGRLMKHSRSEYHLIALDNDKFRQQEGSVLNQIVTVNEAQKQENRDRLSDLLDCSYFLFKNELSHTTLYESLLQLISRLDHSSKLPIFIQNCHKNANYNSTTSVTELLEATNDILEKNILKKIQQARVISIMSDEGTDINRHGNLCICIRYCDQTTGEPTETYVSLLHIKNKDAESIFNYIVTDLQQKNIDLTKTRFVAFDGAAVFSGIHNGVAAKFRALFNLAILFIHCRAHALQLAVISAADSIPDICKSLSTLKSLVNFINRSSVRLTLFEDIQNSAEALGLYNILSNEATAFIIHTLQPILDTLAVLSKCIQTKSADFKQLQDFISSTMLRLEELKDYSSIDYIYIIETIKKLSLMSSGIRNSRLSISNAQLTTDEVFKTKILPFIENIINNVQARFEQSTLNLLNCFMIFDMQNMNNNKDYGDEEIRTIQQHYSSDFDESIMYEWKTFRTYLLTQRQGGKLMTQREVCMKLVQDGMLKDIYPQLSLAAEIFLIAPISTATVERDFSTMNRILTKLRNRLTTKHVDQLMRISMESANTLNEEMKDEIINY</sequence>
<dbReference type="PANTHER" id="PTHR46880:SF5">
    <property type="entry name" value="DUF4371 DOMAIN-CONTAINING PROTEIN"/>
    <property type="match status" value="1"/>
</dbReference>
<gene>
    <name evidence="2" type="ORF">UJA718_LOCUS17076</name>
</gene>
<keyword evidence="3" id="KW-1185">Reference proteome</keyword>
<evidence type="ECO:0000313" key="3">
    <source>
        <dbReference type="Proteomes" id="UP000663873"/>
    </source>
</evidence>